<gene>
    <name evidence="2" type="ORF">FHS56_000788</name>
</gene>
<name>A0A846MPH5_9BACT</name>
<accession>A0A846MPH5</accession>
<keyword evidence="1" id="KW-0175">Coiled coil</keyword>
<comment type="caution">
    <text evidence="2">The sequence shown here is derived from an EMBL/GenBank/DDBJ whole genome shotgun (WGS) entry which is preliminary data.</text>
</comment>
<dbReference type="EMBL" id="JAASRN010000001">
    <property type="protein sequence ID" value="NIK73302.1"/>
    <property type="molecule type" value="Genomic_DNA"/>
</dbReference>
<proteinExistence type="predicted"/>
<protein>
    <recommendedName>
        <fullName evidence="4">DUF349 domain-containing protein</fullName>
    </recommendedName>
</protein>
<evidence type="ECO:0000313" key="2">
    <source>
        <dbReference type="EMBL" id="NIK73302.1"/>
    </source>
</evidence>
<dbReference type="InterPro" id="IPR007139">
    <property type="entry name" value="DUF349"/>
</dbReference>
<organism evidence="2 3">
    <name type="scientific">Thermonema lapsum</name>
    <dbReference type="NCBI Taxonomy" id="28195"/>
    <lineage>
        <taxon>Bacteria</taxon>
        <taxon>Pseudomonadati</taxon>
        <taxon>Bacteroidota</taxon>
        <taxon>Cytophagia</taxon>
        <taxon>Cytophagales</taxon>
        <taxon>Thermonemataceae</taxon>
        <taxon>Thermonema</taxon>
    </lineage>
</organism>
<dbReference type="RefSeq" id="WP_166918559.1">
    <property type="nucleotide sequence ID" value="NZ_JAASRN010000001.1"/>
</dbReference>
<dbReference type="AlphaFoldDB" id="A0A846MPH5"/>
<dbReference type="Proteomes" id="UP000537126">
    <property type="component" value="Unassembled WGS sequence"/>
</dbReference>
<reference evidence="2 3" key="1">
    <citation type="submission" date="2020-03" db="EMBL/GenBank/DDBJ databases">
        <title>Genomic Encyclopedia of Type Strains, Phase IV (KMG-IV): sequencing the most valuable type-strain genomes for metagenomic binning, comparative biology and taxonomic classification.</title>
        <authorList>
            <person name="Goeker M."/>
        </authorList>
    </citation>
    <scope>NUCLEOTIDE SEQUENCE [LARGE SCALE GENOMIC DNA]</scope>
    <source>
        <strain evidence="2 3">DSM 5718</strain>
    </source>
</reference>
<feature type="coiled-coil region" evidence="1">
    <location>
        <begin position="41"/>
        <end position="75"/>
    </location>
</feature>
<feature type="coiled-coil region" evidence="1">
    <location>
        <begin position="181"/>
        <end position="208"/>
    </location>
</feature>
<sequence>MKYDAESTYGYVKDGKVYLKGYLEYPDREIGFVKESPEAAIEYFEKRYQLAVNKVEELKKQIEEAENKGSYLMKLLHLREYLLKFNGLGDFPSLLKQLDELEIYLREMIAQNRIKNLEIKREILKQLENIAQQQSNWKANSESIQDLKMRWIRTGPVDEIYEEELEERFTTALKTFFANRKNFFQAKRQEEKEKVERYRQLIQEVNDLKYSNDFEAVAERIKEIQAQWKEVGKVSHKRMVKLWKRFQKVNNEFFHRYKQYKEGVPVENIQPLNMDEFIRVRQAEFCKEMESLVGVNTDESIQRAKFLLSEWKKLTQDPRLIDKALARRFRLISDRVFEESYLMRVVRRKYPDFDFKPEEDQLKIKISFLRETIRRDEQEIAEAERNLEKVRTYKPNFNPHTQQRKAMVKKVMLREFEERLRVVLGEEESDDFKFF</sequence>
<evidence type="ECO:0000313" key="3">
    <source>
        <dbReference type="Proteomes" id="UP000537126"/>
    </source>
</evidence>
<feature type="coiled-coil region" evidence="1">
    <location>
        <begin position="359"/>
        <end position="393"/>
    </location>
</feature>
<evidence type="ECO:0000256" key="1">
    <source>
        <dbReference type="SAM" id="Coils"/>
    </source>
</evidence>
<feature type="coiled-coil region" evidence="1">
    <location>
        <begin position="107"/>
        <end position="134"/>
    </location>
</feature>
<evidence type="ECO:0008006" key="4">
    <source>
        <dbReference type="Google" id="ProtNLM"/>
    </source>
</evidence>
<dbReference type="Pfam" id="PF03993">
    <property type="entry name" value="DUF349"/>
    <property type="match status" value="2"/>
</dbReference>
<keyword evidence="3" id="KW-1185">Reference proteome</keyword>